<gene>
    <name evidence="3" type="ORF">VTJ49DRAFT_406</name>
</gene>
<feature type="region of interest" description="Disordered" evidence="1">
    <location>
        <begin position="292"/>
        <end position="319"/>
    </location>
</feature>
<dbReference type="Proteomes" id="UP001583172">
    <property type="component" value="Unassembled WGS sequence"/>
</dbReference>
<evidence type="ECO:0000313" key="4">
    <source>
        <dbReference type="Proteomes" id="UP001583172"/>
    </source>
</evidence>
<name>A0ABR3VRG9_HUMIN</name>
<sequence length="319" mass="34460">MATEARAPLGALPSDANNRIFPRVNIPDGGIVTLSRCMGKENAPVKTGKAKNASAGLASSKPASKKRKSDEDLAPEPAINLDDIDLDGAVIDKNCDQVRRLIMRLLDSKAMTKTAFAGEIGVSVKSLNGFLGVHGRMNGAGCAAYGAAWEFFKKREMAGIKMPAPKKQTTKDDNGAAASGSKRAGKAQPAGEVDVSDIVLPGEEDDSVPGFDTCDEVRKKINAYLQRPGVTQASLCRSIHAQLKGPSRPEKPFQSAQLARFRNMKGPRCGVKLSLFYGAYVFFEKLRIKEGKPKSKHRLDMEEEWGPGGLSRDFDERQP</sequence>
<organism evidence="3 4">
    <name type="scientific">Humicola insolens</name>
    <name type="common">Soft-rot fungus</name>
    <dbReference type="NCBI Taxonomy" id="85995"/>
    <lineage>
        <taxon>Eukaryota</taxon>
        <taxon>Fungi</taxon>
        <taxon>Dikarya</taxon>
        <taxon>Ascomycota</taxon>
        <taxon>Pezizomycotina</taxon>
        <taxon>Sordariomycetes</taxon>
        <taxon>Sordariomycetidae</taxon>
        <taxon>Sordariales</taxon>
        <taxon>Chaetomiaceae</taxon>
        <taxon>Mycothermus</taxon>
    </lineage>
</organism>
<feature type="region of interest" description="Disordered" evidence="1">
    <location>
        <begin position="43"/>
        <end position="74"/>
    </location>
</feature>
<dbReference type="PANTHER" id="PTHR42339:SF1">
    <property type="entry name" value="HISTONE H1"/>
    <property type="match status" value="1"/>
</dbReference>
<feature type="domain" description="DUF7726" evidence="2">
    <location>
        <begin position="90"/>
        <end position="161"/>
    </location>
</feature>
<reference evidence="3 4" key="1">
    <citation type="journal article" date="2024" name="Commun. Biol.">
        <title>Comparative genomic analysis of thermophilic fungi reveals convergent evolutionary adaptations and gene losses.</title>
        <authorList>
            <person name="Steindorff A.S."/>
            <person name="Aguilar-Pontes M.V."/>
            <person name="Robinson A.J."/>
            <person name="Andreopoulos B."/>
            <person name="LaButti K."/>
            <person name="Kuo A."/>
            <person name="Mondo S."/>
            <person name="Riley R."/>
            <person name="Otillar R."/>
            <person name="Haridas S."/>
            <person name="Lipzen A."/>
            <person name="Grimwood J."/>
            <person name="Schmutz J."/>
            <person name="Clum A."/>
            <person name="Reid I.D."/>
            <person name="Moisan M.C."/>
            <person name="Butler G."/>
            <person name="Nguyen T.T.M."/>
            <person name="Dewar K."/>
            <person name="Conant G."/>
            <person name="Drula E."/>
            <person name="Henrissat B."/>
            <person name="Hansel C."/>
            <person name="Singer S."/>
            <person name="Hutchinson M.I."/>
            <person name="de Vries R.P."/>
            <person name="Natvig D.O."/>
            <person name="Powell A.J."/>
            <person name="Tsang A."/>
            <person name="Grigoriev I.V."/>
        </authorList>
    </citation>
    <scope>NUCLEOTIDE SEQUENCE [LARGE SCALE GENOMIC DNA]</scope>
    <source>
        <strain evidence="3 4">CBS 620.91</strain>
    </source>
</reference>
<evidence type="ECO:0000313" key="3">
    <source>
        <dbReference type="EMBL" id="KAL1843706.1"/>
    </source>
</evidence>
<dbReference type="PANTHER" id="PTHR42339">
    <property type="entry name" value="HISTONE H1"/>
    <property type="match status" value="1"/>
</dbReference>
<evidence type="ECO:0000256" key="1">
    <source>
        <dbReference type="SAM" id="MobiDB-lite"/>
    </source>
</evidence>
<dbReference type="Pfam" id="PF24852">
    <property type="entry name" value="DUF7726"/>
    <property type="match status" value="1"/>
</dbReference>
<accession>A0ABR3VRG9</accession>
<dbReference type="EMBL" id="JAZGSY010000011">
    <property type="protein sequence ID" value="KAL1843706.1"/>
    <property type="molecule type" value="Genomic_DNA"/>
</dbReference>
<protein>
    <recommendedName>
        <fullName evidence="2">DUF7726 domain-containing protein</fullName>
    </recommendedName>
</protein>
<dbReference type="InterPro" id="IPR056143">
    <property type="entry name" value="DUF7726"/>
</dbReference>
<proteinExistence type="predicted"/>
<comment type="caution">
    <text evidence="3">The sequence shown here is derived from an EMBL/GenBank/DDBJ whole genome shotgun (WGS) entry which is preliminary data.</text>
</comment>
<feature type="region of interest" description="Disordered" evidence="1">
    <location>
        <begin position="162"/>
        <end position="191"/>
    </location>
</feature>
<keyword evidence="4" id="KW-1185">Reference proteome</keyword>
<evidence type="ECO:0000259" key="2">
    <source>
        <dbReference type="Pfam" id="PF24852"/>
    </source>
</evidence>